<sequence length="259" mass="29249">MDRMEFISTTASISFSSNSFALRRQIERFELVVGMAEIGFERFETLAYWWKTTPRVWFVLVDEVDILSRRLEEEGKKPYEPSGPFMTSTETRSLRMGIAASDANYNISSVISAPHIKCIAAANSFIKGYQDILICGEKRMNIKIEGGLGKTATAFELHKQFQLLAVESGYNVDETYKTFTKCPVNHSISTSVVSKRRIASTVKNIRKKFPVSRGNTVAVFVDSSLKSILKRLGLKETKPMDPRTARPRALAENKQEDEN</sequence>
<reference evidence="2 3" key="1">
    <citation type="submission" date="2015-01" db="EMBL/GenBank/DDBJ databases">
        <title>Evolution of Trichinella species and genotypes.</title>
        <authorList>
            <person name="Korhonen P.K."/>
            <person name="Edoardo P."/>
            <person name="Giuseppe L.R."/>
            <person name="Gasser R.B."/>
        </authorList>
    </citation>
    <scope>NUCLEOTIDE SEQUENCE [LARGE SCALE GENOMIC DNA]</scope>
    <source>
        <strain evidence="2">ISS120</strain>
    </source>
</reference>
<dbReference type="Gene3D" id="3.40.50.1240">
    <property type="entry name" value="Phosphoglycerate mutase-like"/>
    <property type="match status" value="1"/>
</dbReference>
<organism evidence="2 3">
    <name type="scientific">Trichinella britovi</name>
    <name type="common">Parasitic roundworm</name>
    <dbReference type="NCBI Taxonomy" id="45882"/>
    <lineage>
        <taxon>Eukaryota</taxon>
        <taxon>Metazoa</taxon>
        <taxon>Ecdysozoa</taxon>
        <taxon>Nematoda</taxon>
        <taxon>Enoplea</taxon>
        <taxon>Dorylaimia</taxon>
        <taxon>Trichinellida</taxon>
        <taxon>Trichinellidae</taxon>
        <taxon>Trichinella</taxon>
    </lineage>
</organism>
<accession>A0A0V1CI06</accession>
<dbReference type="GO" id="GO:0016791">
    <property type="term" value="F:phosphatase activity"/>
    <property type="evidence" value="ECO:0007669"/>
    <property type="project" value="UniProtKB-ARBA"/>
</dbReference>
<dbReference type="EMBL" id="JYDI01000193">
    <property type="protein sequence ID" value="KRY48885.1"/>
    <property type="molecule type" value="Genomic_DNA"/>
</dbReference>
<comment type="caution">
    <text evidence="2">The sequence shown here is derived from an EMBL/GenBank/DDBJ whole genome shotgun (WGS) entry which is preliminary data.</text>
</comment>
<dbReference type="Proteomes" id="UP000054653">
    <property type="component" value="Unassembled WGS sequence"/>
</dbReference>
<name>A0A0V1CI06_TRIBR</name>
<gene>
    <name evidence="2" type="ORF">T03_14989</name>
</gene>
<evidence type="ECO:0000313" key="2">
    <source>
        <dbReference type="EMBL" id="KRY48885.1"/>
    </source>
</evidence>
<proteinExistence type="predicted"/>
<dbReference type="AlphaFoldDB" id="A0A0V1CI06"/>
<feature type="region of interest" description="Disordered" evidence="1">
    <location>
        <begin position="236"/>
        <end position="259"/>
    </location>
</feature>
<dbReference type="OrthoDB" id="5917022at2759"/>
<dbReference type="InterPro" id="IPR029033">
    <property type="entry name" value="His_PPase_superfam"/>
</dbReference>
<keyword evidence="3" id="KW-1185">Reference proteome</keyword>
<evidence type="ECO:0000313" key="3">
    <source>
        <dbReference type="Proteomes" id="UP000054653"/>
    </source>
</evidence>
<protein>
    <submittedName>
        <fullName evidence="2">Uncharacterized protein</fullName>
    </submittedName>
</protein>
<evidence type="ECO:0000256" key="1">
    <source>
        <dbReference type="SAM" id="MobiDB-lite"/>
    </source>
</evidence>